<dbReference type="AlphaFoldDB" id="A0A0F9CQ05"/>
<feature type="non-terminal residue" evidence="3">
    <location>
        <position position="1"/>
    </location>
</feature>
<feature type="transmembrane region" description="Helical" evidence="1">
    <location>
        <begin position="57"/>
        <end position="76"/>
    </location>
</feature>
<evidence type="ECO:0000313" key="3">
    <source>
        <dbReference type="EMBL" id="KKL28512.1"/>
    </source>
</evidence>
<evidence type="ECO:0000259" key="2">
    <source>
        <dbReference type="Pfam" id="PF00535"/>
    </source>
</evidence>
<dbReference type="InterPro" id="IPR001173">
    <property type="entry name" value="Glyco_trans_2-like"/>
</dbReference>
<keyword evidence="1" id="KW-1133">Transmembrane helix</keyword>
<feature type="domain" description="Glycosyltransferase 2-like" evidence="2">
    <location>
        <begin position="11"/>
        <end position="61"/>
    </location>
</feature>
<evidence type="ECO:0000256" key="1">
    <source>
        <dbReference type="SAM" id="Phobius"/>
    </source>
</evidence>
<dbReference type="EMBL" id="LAZR01035073">
    <property type="protein sequence ID" value="KKL28512.1"/>
    <property type="molecule type" value="Genomic_DNA"/>
</dbReference>
<dbReference type="Gene3D" id="3.90.550.10">
    <property type="entry name" value="Spore Coat Polysaccharide Biosynthesis Protein SpsA, Chain A"/>
    <property type="match status" value="1"/>
</dbReference>
<gene>
    <name evidence="3" type="ORF">LCGC14_2374410</name>
</gene>
<protein>
    <recommendedName>
        <fullName evidence="2">Glycosyltransferase 2-like domain-containing protein</fullName>
    </recommendedName>
</protein>
<sequence>RDKVLDSIVMGSRAKLVKKIHKGKGAAIRRGLEYVEGDIVIIQDADREYDPADYKRLLQPIFLLILLKLLFIFLLIC</sequence>
<organism evidence="3">
    <name type="scientific">marine sediment metagenome</name>
    <dbReference type="NCBI Taxonomy" id="412755"/>
    <lineage>
        <taxon>unclassified sequences</taxon>
        <taxon>metagenomes</taxon>
        <taxon>ecological metagenomes</taxon>
    </lineage>
</organism>
<dbReference type="SUPFAM" id="SSF53448">
    <property type="entry name" value="Nucleotide-diphospho-sugar transferases"/>
    <property type="match status" value="1"/>
</dbReference>
<keyword evidence="1" id="KW-0472">Membrane</keyword>
<comment type="caution">
    <text evidence="3">The sequence shown here is derived from an EMBL/GenBank/DDBJ whole genome shotgun (WGS) entry which is preliminary data.</text>
</comment>
<keyword evidence="1" id="KW-0812">Transmembrane</keyword>
<accession>A0A0F9CQ05</accession>
<name>A0A0F9CQ05_9ZZZZ</name>
<dbReference type="InterPro" id="IPR029044">
    <property type="entry name" value="Nucleotide-diphossugar_trans"/>
</dbReference>
<dbReference type="Pfam" id="PF00535">
    <property type="entry name" value="Glycos_transf_2"/>
    <property type="match status" value="1"/>
</dbReference>
<reference evidence="3" key="1">
    <citation type="journal article" date="2015" name="Nature">
        <title>Complex archaea that bridge the gap between prokaryotes and eukaryotes.</title>
        <authorList>
            <person name="Spang A."/>
            <person name="Saw J.H."/>
            <person name="Jorgensen S.L."/>
            <person name="Zaremba-Niedzwiedzka K."/>
            <person name="Martijn J."/>
            <person name="Lind A.E."/>
            <person name="van Eijk R."/>
            <person name="Schleper C."/>
            <person name="Guy L."/>
            <person name="Ettema T.J."/>
        </authorList>
    </citation>
    <scope>NUCLEOTIDE SEQUENCE</scope>
</reference>
<proteinExistence type="predicted"/>